<proteinExistence type="predicted"/>
<dbReference type="AlphaFoldDB" id="A0A316Z3Y3"/>
<name>A0A316Z3Y3_9BASI</name>
<gene>
    <name evidence="2" type="ORF">FA09DRAFT_106118</name>
</gene>
<sequence>MGLIVAAHRQEPARLASLRTLLGARWASCRMLPLCIAGVVACRQARKRASRAWRLEASISSSKMASLAVKAAAAAHRRAGGRSAAQTERGPRGAPLEAQRSNVRAPGADTLGPPQQAAAACAVALARWGRAMARSAQAAVSPAPSSACGSSKGRRRARAPRAVRPSRAACLPRTSQPPRTAIAARSAPRPALLQAGSSGLGDERGAEQHPPWATQDPALCCFKPSHRERDLSVASREALQPPPFFARPGRGC</sequence>
<protein>
    <submittedName>
        <fullName evidence="2">Uncharacterized protein</fullName>
    </submittedName>
</protein>
<evidence type="ECO:0000313" key="3">
    <source>
        <dbReference type="Proteomes" id="UP000245946"/>
    </source>
</evidence>
<dbReference type="Proteomes" id="UP000245946">
    <property type="component" value="Unassembled WGS sequence"/>
</dbReference>
<feature type="compositionally biased region" description="Basic residues" evidence="1">
    <location>
        <begin position="152"/>
        <end position="161"/>
    </location>
</feature>
<dbReference type="GeneID" id="37266516"/>
<feature type="region of interest" description="Disordered" evidence="1">
    <location>
        <begin position="78"/>
        <end position="113"/>
    </location>
</feature>
<organism evidence="2 3">
    <name type="scientific">Tilletiopsis washingtonensis</name>
    <dbReference type="NCBI Taxonomy" id="58919"/>
    <lineage>
        <taxon>Eukaryota</taxon>
        <taxon>Fungi</taxon>
        <taxon>Dikarya</taxon>
        <taxon>Basidiomycota</taxon>
        <taxon>Ustilaginomycotina</taxon>
        <taxon>Exobasidiomycetes</taxon>
        <taxon>Entylomatales</taxon>
        <taxon>Entylomatales incertae sedis</taxon>
        <taxon>Tilletiopsis</taxon>
    </lineage>
</organism>
<accession>A0A316Z3Y3</accession>
<dbReference type="EMBL" id="KZ819301">
    <property type="protein sequence ID" value="PWN96086.1"/>
    <property type="molecule type" value="Genomic_DNA"/>
</dbReference>
<feature type="region of interest" description="Disordered" evidence="1">
    <location>
        <begin position="135"/>
        <end position="217"/>
    </location>
</feature>
<feature type="compositionally biased region" description="Low complexity" evidence="1">
    <location>
        <begin position="135"/>
        <end position="151"/>
    </location>
</feature>
<dbReference type="RefSeq" id="XP_025596365.1">
    <property type="nucleotide sequence ID" value="XM_025738970.1"/>
</dbReference>
<evidence type="ECO:0000256" key="1">
    <source>
        <dbReference type="SAM" id="MobiDB-lite"/>
    </source>
</evidence>
<reference evidence="2 3" key="1">
    <citation type="journal article" date="2018" name="Mol. Biol. Evol.">
        <title>Broad Genomic Sampling Reveals a Smut Pathogenic Ancestry of the Fungal Clade Ustilaginomycotina.</title>
        <authorList>
            <person name="Kijpornyongpan T."/>
            <person name="Mondo S.J."/>
            <person name="Barry K."/>
            <person name="Sandor L."/>
            <person name="Lee J."/>
            <person name="Lipzen A."/>
            <person name="Pangilinan J."/>
            <person name="LaButti K."/>
            <person name="Hainaut M."/>
            <person name="Henrissat B."/>
            <person name="Grigoriev I.V."/>
            <person name="Spatafora J.W."/>
            <person name="Aime M.C."/>
        </authorList>
    </citation>
    <scope>NUCLEOTIDE SEQUENCE [LARGE SCALE GENOMIC DNA]</scope>
    <source>
        <strain evidence="2 3">MCA 4186</strain>
    </source>
</reference>
<evidence type="ECO:0000313" key="2">
    <source>
        <dbReference type="EMBL" id="PWN96086.1"/>
    </source>
</evidence>
<keyword evidence="3" id="KW-1185">Reference proteome</keyword>